<dbReference type="InterPro" id="IPR015946">
    <property type="entry name" value="KH_dom-like_a/b"/>
</dbReference>
<dbReference type="SUPFAM" id="SSF89919">
    <property type="entry name" value="Ribosome-binding factor A, RbfA"/>
    <property type="match status" value="1"/>
</dbReference>
<name>H2J3A9_MARPK</name>
<dbReference type="Proteomes" id="UP000007161">
    <property type="component" value="Chromosome"/>
</dbReference>
<dbReference type="STRING" id="443254.Marpi_1322"/>
<sequence>MAKEFRREMIESEIMKIINTNVSNLRDPKIQGKLISATRVELSRDKSYADIYVSVFGGDADEIIAVLEKAKGFFKSIIGRNIRMYKIPELRFHKDTGIEESIKIHKLLDEISQNKGEENE</sequence>
<dbReference type="Gene3D" id="3.30.300.20">
    <property type="match status" value="1"/>
</dbReference>
<evidence type="ECO:0000256" key="2">
    <source>
        <dbReference type="HAMAP-Rule" id="MF_00003"/>
    </source>
</evidence>
<dbReference type="GO" id="GO:0030490">
    <property type="term" value="P:maturation of SSU-rRNA"/>
    <property type="evidence" value="ECO:0007669"/>
    <property type="project" value="UniProtKB-UniRule"/>
</dbReference>
<dbReference type="GO" id="GO:0043024">
    <property type="term" value="F:ribosomal small subunit binding"/>
    <property type="evidence" value="ECO:0007669"/>
    <property type="project" value="TreeGrafter"/>
</dbReference>
<reference evidence="3 4" key="1">
    <citation type="journal article" date="2012" name="J. Bacteriol.">
        <title>Complete Genome Sequence of the Thermophilic, Piezophilic, Heterotrophic Bacterium Marinitoga piezophila KA3.</title>
        <authorList>
            <person name="Lucas S."/>
            <person name="Han J."/>
            <person name="Lapidus A."/>
            <person name="Cheng J.F."/>
            <person name="Goodwin L.A."/>
            <person name="Pitluck S."/>
            <person name="Peters L."/>
            <person name="Mikhailova N."/>
            <person name="Teshima H."/>
            <person name="Detter J.C."/>
            <person name="Han C."/>
            <person name="Tapia R."/>
            <person name="Land M."/>
            <person name="Hauser L."/>
            <person name="Kyrpides N.C."/>
            <person name="Ivanova N."/>
            <person name="Pagani I."/>
            <person name="Vannier P."/>
            <person name="Oger P."/>
            <person name="Bartlett D.H."/>
            <person name="Noll K.M."/>
            <person name="Woyke T."/>
            <person name="Jebbar M."/>
        </authorList>
    </citation>
    <scope>NUCLEOTIDE SEQUENCE [LARGE SCALE GENOMIC DNA]</scope>
    <source>
        <strain evidence="4">DSM 14283 / JCM 11233 / KA3</strain>
    </source>
</reference>
<comment type="function">
    <text evidence="2">One of several proteins that assist in the late maturation steps of the functional core of the 30S ribosomal subunit. Associates with free 30S ribosomal subunits (but not with 30S subunits that are part of 70S ribosomes or polysomes). Required for efficient processing of 16S rRNA. May interact with the 5'-terminal helix region of 16S rRNA.</text>
</comment>
<proteinExistence type="inferred from homology"/>
<comment type="similarity">
    <text evidence="2">Belongs to the RbfA family.</text>
</comment>
<dbReference type="NCBIfam" id="TIGR00082">
    <property type="entry name" value="rbfA"/>
    <property type="match status" value="1"/>
</dbReference>
<dbReference type="Pfam" id="PF02033">
    <property type="entry name" value="RBFA"/>
    <property type="match status" value="1"/>
</dbReference>
<keyword evidence="2" id="KW-0963">Cytoplasm</keyword>
<dbReference type="InterPro" id="IPR020053">
    <property type="entry name" value="Ribosome-bd_factorA_CS"/>
</dbReference>
<dbReference type="OrthoDB" id="46605at2"/>
<dbReference type="RefSeq" id="WP_014296796.1">
    <property type="nucleotide sequence ID" value="NC_016751.1"/>
</dbReference>
<comment type="subcellular location">
    <subcellularLocation>
        <location evidence="2">Cytoplasm</location>
    </subcellularLocation>
</comment>
<comment type="subunit">
    <text evidence="2">Monomer. Binds 30S ribosomal subunits, but not 50S ribosomal subunits or 70S ribosomes.</text>
</comment>
<protein>
    <recommendedName>
        <fullName evidence="2">Ribosome-binding factor A</fullName>
    </recommendedName>
</protein>
<dbReference type="PANTHER" id="PTHR33515">
    <property type="entry name" value="RIBOSOME-BINDING FACTOR A, CHLOROPLASTIC-RELATED"/>
    <property type="match status" value="1"/>
</dbReference>
<dbReference type="eggNOG" id="COG0858">
    <property type="taxonomic scope" value="Bacteria"/>
</dbReference>
<dbReference type="HOGENOM" id="CLU_089475_6_5_0"/>
<keyword evidence="1 2" id="KW-0690">Ribosome biogenesis</keyword>
<keyword evidence="4" id="KW-1185">Reference proteome</keyword>
<organism evidence="3 4">
    <name type="scientific">Marinitoga piezophila (strain DSM 14283 / JCM 11233 / KA3)</name>
    <dbReference type="NCBI Taxonomy" id="443254"/>
    <lineage>
        <taxon>Bacteria</taxon>
        <taxon>Thermotogati</taxon>
        <taxon>Thermotogota</taxon>
        <taxon>Thermotogae</taxon>
        <taxon>Petrotogales</taxon>
        <taxon>Petrotogaceae</taxon>
        <taxon>Marinitoga</taxon>
    </lineage>
</organism>
<dbReference type="KEGG" id="mpz:Marpi_1322"/>
<dbReference type="PROSITE" id="PS01319">
    <property type="entry name" value="RBFA"/>
    <property type="match status" value="1"/>
</dbReference>
<dbReference type="EMBL" id="CP003257">
    <property type="protein sequence ID" value="AEX85725.1"/>
    <property type="molecule type" value="Genomic_DNA"/>
</dbReference>
<dbReference type="InterPro" id="IPR023799">
    <property type="entry name" value="RbfA_dom_sf"/>
</dbReference>
<dbReference type="HAMAP" id="MF_00003">
    <property type="entry name" value="RbfA"/>
    <property type="match status" value="1"/>
</dbReference>
<dbReference type="PANTHER" id="PTHR33515:SF1">
    <property type="entry name" value="RIBOSOME-BINDING FACTOR A, CHLOROPLASTIC-RELATED"/>
    <property type="match status" value="1"/>
</dbReference>
<gene>
    <name evidence="2" type="primary">rbfA</name>
    <name evidence="3" type="ordered locus">Marpi_1322</name>
</gene>
<evidence type="ECO:0000256" key="1">
    <source>
        <dbReference type="ARBA" id="ARBA00022517"/>
    </source>
</evidence>
<evidence type="ECO:0000313" key="4">
    <source>
        <dbReference type="Proteomes" id="UP000007161"/>
    </source>
</evidence>
<accession>H2J3A9</accession>
<dbReference type="AlphaFoldDB" id="H2J3A9"/>
<dbReference type="InterPro" id="IPR000238">
    <property type="entry name" value="RbfA"/>
</dbReference>
<evidence type="ECO:0000313" key="3">
    <source>
        <dbReference type="EMBL" id="AEX85725.1"/>
    </source>
</evidence>
<reference evidence="4" key="2">
    <citation type="submission" date="2012-01" db="EMBL/GenBank/DDBJ databases">
        <title>Complete sequence of chromosome of Marinitoga piezophila KA3.</title>
        <authorList>
            <person name="Lucas S."/>
            <person name="Han J."/>
            <person name="Lapidus A."/>
            <person name="Cheng J.-F."/>
            <person name="Goodwin L."/>
            <person name="Pitluck S."/>
            <person name="Peters L."/>
            <person name="Mikhailova N."/>
            <person name="Teshima H."/>
            <person name="Detter J.C."/>
            <person name="Han C."/>
            <person name="Tapia R."/>
            <person name="Land M."/>
            <person name="Hauser L."/>
            <person name="Kyrpides N."/>
            <person name="Ivanova N."/>
            <person name="Pagani I."/>
            <person name="Jebbar M."/>
            <person name="Vannier P."/>
            <person name="Oger P."/>
            <person name="Cario A."/>
            <person name="Bartlett D."/>
            <person name="Noll K.M."/>
            <person name="Woyke T."/>
        </authorList>
    </citation>
    <scope>NUCLEOTIDE SEQUENCE [LARGE SCALE GENOMIC DNA]</scope>
    <source>
        <strain evidence="4">DSM 14283 / JCM 11233 / KA3</strain>
    </source>
</reference>
<dbReference type="GO" id="GO:0005829">
    <property type="term" value="C:cytosol"/>
    <property type="evidence" value="ECO:0007669"/>
    <property type="project" value="TreeGrafter"/>
</dbReference>